<dbReference type="GO" id="GO:0046983">
    <property type="term" value="F:protein dimerization activity"/>
    <property type="evidence" value="ECO:0007669"/>
    <property type="project" value="InterPro"/>
</dbReference>
<protein>
    <recommendedName>
        <fullName evidence="2">histidine kinase</fullName>
        <ecNumber evidence="2">2.7.13.3</ecNumber>
    </recommendedName>
</protein>
<dbReference type="PANTHER" id="PTHR24421">
    <property type="entry name" value="NITRATE/NITRITE SENSOR PROTEIN NARX-RELATED"/>
    <property type="match status" value="1"/>
</dbReference>
<keyword evidence="4" id="KW-0808">Transferase</keyword>
<dbReference type="Gene3D" id="1.20.5.1930">
    <property type="match status" value="1"/>
</dbReference>
<dbReference type="STRING" id="545619.SAMN04489860_0271"/>
<keyword evidence="10" id="KW-0472">Membrane</keyword>
<keyword evidence="8" id="KW-0902">Two-component regulatory system</keyword>
<evidence type="ECO:0000256" key="5">
    <source>
        <dbReference type="ARBA" id="ARBA00022741"/>
    </source>
</evidence>
<dbReference type="PANTHER" id="PTHR24421:SF10">
    <property type="entry name" value="NITRATE_NITRITE SENSOR PROTEIN NARQ"/>
    <property type="match status" value="1"/>
</dbReference>
<evidence type="ECO:0000256" key="2">
    <source>
        <dbReference type="ARBA" id="ARBA00012438"/>
    </source>
</evidence>
<dbReference type="CDD" id="cd16917">
    <property type="entry name" value="HATPase_UhpB-NarQ-NarX-like"/>
    <property type="match status" value="1"/>
</dbReference>
<comment type="catalytic activity">
    <reaction evidence="1">
        <text>ATP + protein L-histidine = ADP + protein N-phospho-L-histidine.</text>
        <dbReference type="EC" id="2.7.13.3"/>
    </reaction>
</comment>
<organism evidence="12 13">
    <name type="scientific">Paraoerskovia marina</name>
    <dbReference type="NCBI Taxonomy" id="545619"/>
    <lineage>
        <taxon>Bacteria</taxon>
        <taxon>Bacillati</taxon>
        <taxon>Actinomycetota</taxon>
        <taxon>Actinomycetes</taxon>
        <taxon>Micrococcales</taxon>
        <taxon>Cellulomonadaceae</taxon>
        <taxon>Paraoerskovia</taxon>
    </lineage>
</organism>
<sequence>MNTFTRLRHVWRTHVVAADAVLAVAVLLVVGLPRALAPPLVDAVTAAELTALAIGCAALVLRRTAPVAVLVVTTLIAATSVVVGGGIATPVGPAFVALFTVASRVTWGRAVAGALAQVGVLTLALATAGLEPWGDVQVVGLFGWCGMVTAVGIAVRAQRAVVESAEERAARAEHTREEEAARRVGEERLRIARELHDVLAHHVAVVGVQAGVAEVLMESRPEAARTALGHVQSATETALAELGDLLEVLRDAADDDAATRPAPGLANLDELVDRSRATGLLVNLQRGGAREQLPALADHAAYRIVQEGLTNAHKHGTGRAELLVEQSPVELRVRVENPDPTGAGRTGGSGYGLVGIRERVTAVGGTMRAESVAGTFVLEAYLPIRRGSG</sequence>
<evidence type="ECO:0000256" key="3">
    <source>
        <dbReference type="ARBA" id="ARBA00022553"/>
    </source>
</evidence>
<feature type="coiled-coil region" evidence="9">
    <location>
        <begin position="155"/>
        <end position="182"/>
    </location>
</feature>
<dbReference type="Gene3D" id="3.30.565.10">
    <property type="entry name" value="Histidine kinase-like ATPase, C-terminal domain"/>
    <property type="match status" value="1"/>
</dbReference>
<dbReference type="RefSeq" id="WP_083371295.1">
    <property type="nucleotide sequence ID" value="NZ_LT629776.1"/>
</dbReference>
<keyword evidence="10" id="KW-0812">Transmembrane</keyword>
<accession>A0A1H1MLZ1</accession>
<dbReference type="AlphaFoldDB" id="A0A1H1MLZ1"/>
<name>A0A1H1MLZ1_9CELL</name>
<keyword evidence="3" id="KW-0597">Phosphoprotein</keyword>
<evidence type="ECO:0000256" key="9">
    <source>
        <dbReference type="SAM" id="Coils"/>
    </source>
</evidence>
<dbReference type="Proteomes" id="UP000185663">
    <property type="component" value="Chromosome I"/>
</dbReference>
<evidence type="ECO:0000313" key="13">
    <source>
        <dbReference type="Proteomes" id="UP000185663"/>
    </source>
</evidence>
<dbReference type="GO" id="GO:0005524">
    <property type="term" value="F:ATP binding"/>
    <property type="evidence" value="ECO:0007669"/>
    <property type="project" value="UniProtKB-KW"/>
</dbReference>
<dbReference type="GO" id="GO:0016020">
    <property type="term" value="C:membrane"/>
    <property type="evidence" value="ECO:0007669"/>
    <property type="project" value="InterPro"/>
</dbReference>
<keyword evidence="5" id="KW-0547">Nucleotide-binding</keyword>
<dbReference type="EC" id="2.7.13.3" evidence="2"/>
<feature type="transmembrane region" description="Helical" evidence="10">
    <location>
        <begin position="40"/>
        <end position="61"/>
    </location>
</feature>
<dbReference type="OrthoDB" id="227596at2"/>
<feature type="domain" description="Signal transduction histidine kinase subgroup 3 dimerisation and phosphoacceptor" evidence="11">
    <location>
        <begin position="187"/>
        <end position="252"/>
    </location>
</feature>
<evidence type="ECO:0000256" key="1">
    <source>
        <dbReference type="ARBA" id="ARBA00000085"/>
    </source>
</evidence>
<evidence type="ECO:0000256" key="6">
    <source>
        <dbReference type="ARBA" id="ARBA00022777"/>
    </source>
</evidence>
<dbReference type="GO" id="GO:0000155">
    <property type="term" value="F:phosphorelay sensor kinase activity"/>
    <property type="evidence" value="ECO:0007669"/>
    <property type="project" value="InterPro"/>
</dbReference>
<evidence type="ECO:0000256" key="4">
    <source>
        <dbReference type="ARBA" id="ARBA00022679"/>
    </source>
</evidence>
<keyword evidence="13" id="KW-1185">Reference proteome</keyword>
<gene>
    <name evidence="12" type="ORF">SAMN04489860_0271</name>
</gene>
<feature type="transmembrane region" description="Helical" evidence="10">
    <location>
        <begin position="136"/>
        <end position="155"/>
    </location>
</feature>
<evidence type="ECO:0000313" key="12">
    <source>
        <dbReference type="EMBL" id="SDR87395.1"/>
    </source>
</evidence>
<keyword evidence="6 12" id="KW-0418">Kinase</keyword>
<reference evidence="12 13" key="1">
    <citation type="submission" date="2016-10" db="EMBL/GenBank/DDBJ databases">
        <authorList>
            <person name="de Groot N.N."/>
        </authorList>
    </citation>
    <scope>NUCLEOTIDE SEQUENCE [LARGE SCALE GENOMIC DNA]</scope>
    <source>
        <strain evidence="12 13">DSM 22126</strain>
    </source>
</reference>
<proteinExistence type="predicted"/>
<evidence type="ECO:0000256" key="8">
    <source>
        <dbReference type="ARBA" id="ARBA00023012"/>
    </source>
</evidence>
<dbReference type="EMBL" id="LT629776">
    <property type="protein sequence ID" value="SDR87395.1"/>
    <property type="molecule type" value="Genomic_DNA"/>
</dbReference>
<evidence type="ECO:0000256" key="7">
    <source>
        <dbReference type="ARBA" id="ARBA00022840"/>
    </source>
</evidence>
<evidence type="ECO:0000259" key="11">
    <source>
        <dbReference type="Pfam" id="PF07730"/>
    </source>
</evidence>
<dbReference type="eggNOG" id="COG4585">
    <property type="taxonomic scope" value="Bacteria"/>
</dbReference>
<dbReference type="InterPro" id="IPR036890">
    <property type="entry name" value="HATPase_C_sf"/>
</dbReference>
<keyword evidence="7" id="KW-0067">ATP-binding</keyword>
<keyword evidence="10" id="KW-1133">Transmembrane helix</keyword>
<evidence type="ECO:0000256" key="10">
    <source>
        <dbReference type="SAM" id="Phobius"/>
    </source>
</evidence>
<dbReference type="SUPFAM" id="SSF55874">
    <property type="entry name" value="ATPase domain of HSP90 chaperone/DNA topoisomerase II/histidine kinase"/>
    <property type="match status" value="1"/>
</dbReference>
<dbReference type="InterPro" id="IPR050482">
    <property type="entry name" value="Sensor_HK_TwoCompSys"/>
</dbReference>
<feature type="transmembrane region" description="Helical" evidence="10">
    <location>
        <begin position="67"/>
        <end position="98"/>
    </location>
</feature>
<dbReference type="Pfam" id="PF07730">
    <property type="entry name" value="HisKA_3"/>
    <property type="match status" value="1"/>
</dbReference>
<feature type="transmembrane region" description="Helical" evidence="10">
    <location>
        <begin position="15"/>
        <end position="33"/>
    </location>
</feature>
<keyword evidence="9" id="KW-0175">Coiled coil</keyword>
<dbReference type="InterPro" id="IPR011712">
    <property type="entry name" value="Sig_transdc_His_kin_sub3_dim/P"/>
</dbReference>